<dbReference type="Proteomes" id="UP001286313">
    <property type="component" value="Unassembled WGS sequence"/>
</dbReference>
<dbReference type="AlphaFoldDB" id="A0AAE1FVT0"/>
<evidence type="ECO:0000313" key="3">
    <source>
        <dbReference type="Proteomes" id="UP001286313"/>
    </source>
</evidence>
<dbReference type="InterPro" id="IPR054465">
    <property type="entry name" value="Integrase_p58-like_C"/>
</dbReference>
<dbReference type="Pfam" id="PF22938">
    <property type="entry name" value="Integrase_p58_C"/>
    <property type="match status" value="1"/>
</dbReference>
<comment type="caution">
    <text evidence="2">The sequence shown here is derived from an EMBL/GenBank/DDBJ whole genome shotgun (WGS) entry which is preliminary data.</text>
</comment>
<dbReference type="InterPro" id="IPR043502">
    <property type="entry name" value="DNA/RNA_pol_sf"/>
</dbReference>
<evidence type="ECO:0000313" key="2">
    <source>
        <dbReference type="EMBL" id="KAK3878733.1"/>
    </source>
</evidence>
<sequence length="220" mass="24459">MGNGPAELSANFCGPYVIERRIGMTDYLVRTPDRRKKYQLCHINMLKPYYRNESSPTPAPVVRATAVVTTVGEDVDVDCEFWDCRWLENVEAGTTLKAKLSYLPPDQSTQLMPLLSSCPGEFSDVPGRTSWTKHDVCVDDAAPIKLPPYRVSPHHAEALRTELEYMLDLGIISPCVSPCIICCEWVVCQQVGSSTPAVVYAAGVHATDRRHGAIRRRPPL</sequence>
<evidence type="ECO:0000259" key="1">
    <source>
        <dbReference type="Pfam" id="PF22938"/>
    </source>
</evidence>
<accession>A0AAE1FVT0</accession>
<dbReference type="Gene3D" id="3.10.10.10">
    <property type="entry name" value="HIV Type 1 Reverse Transcriptase, subunit A, domain 1"/>
    <property type="match status" value="1"/>
</dbReference>
<protein>
    <recommendedName>
        <fullName evidence="1">Integrase p58-like C-terminal domain-containing protein</fullName>
    </recommendedName>
</protein>
<proteinExistence type="predicted"/>
<reference evidence="2" key="1">
    <citation type="submission" date="2023-10" db="EMBL/GenBank/DDBJ databases">
        <title>Genome assemblies of two species of porcelain crab, Petrolisthes cinctipes and Petrolisthes manimaculis (Anomura: Porcellanidae).</title>
        <authorList>
            <person name="Angst P."/>
        </authorList>
    </citation>
    <scope>NUCLEOTIDE SEQUENCE</scope>
    <source>
        <strain evidence="2">PB745_01</strain>
        <tissue evidence="2">Gill</tissue>
    </source>
</reference>
<name>A0AAE1FVT0_PETCI</name>
<keyword evidence="3" id="KW-1185">Reference proteome</keyword>
<dbReference type="EMBL" id="JAWQEG010001524">
    <property type="protein sequence ID" value="KAK3878733.1"/>
    <property type="molecule type" value="Genomic_DNA"/>
</dbReference>
<organism evidence="2 3">
    <name type="scientific">Petrolisthes cinctipes</name>
    <name type="common">Flat porcelain crab</name>
    <dbReference type="NCBI Taxonomy" id="88211"/>
    <lineage>
        <taxon>Eukaryota</taxon>
        <taxon>Metazoa</taxon>
        <taxon>Ecdysozoa</taxon>
        <taxon>Arthropoda</taxon>
        <taxon>Crustacea</taxon>
        <taxon>Multicrustacea</taxon>
        <taxon>Malacostraca</taxon>
        <taxon>Eumalacostraca</taxon>
        <taxon>Eucarida</taxon>
        <taxon>Decapoda</taxon>
        <taxon>Pleocyemata</taxon>
        <taxon>Anomura</taxon>
        <taxon>Galatheoidea</taxon>
        <taxon>Porcellanidae</taxon>
        <taxon>Petrolisthes</taxon>
    </lineage>
</organism>
<gene>
    <name evidence="2" type="ORF">Pcinc_016643</name>
</gene>
<dbReference type="SUPFAM" id="SSF56672">
    <property type="entry name" value="DNA/RNA polymerases"/>
    <property type="match status" value="1"/>
</dbReference>
<feature type="domain" description="Integrase p58-like C-terminal" evidence="1">
    <location>
        <begin position="14"/>
        <end position="48"/>
    </location>
</feature>
<dbReference type="GO" id="GO:0071897">
    <property type="term" value="P:DNA biosynthetic process"/>
    <property type="evidence" value="ECO:0007669"/>
    <property type="project" value="UniProtKB-ARBA"/>
</dbReference>